<accession>A0A7R9GEA3</accession>
<evidence type="ECO:0000256" key="1">
    <source>
        <dbReference type="ARBA" id="ARBA00006926"/>
    </source>
</evidence>
<dbReference type="PROSITE" id="PS51355">
    <property type="entry name" value="GLUTATHIONE_PEROXID_3"/>
    <property type="match status" value="2"/>
</dbReference>
<dbReference type="PROSITE" id="PS00460">
    <property type="entry name" value="GLUTATHIONE_PEROXID_1"/>
    <property type="match status" value="1"/>
</dbReference>
<evidence type="ECO:0000313" key="7">
    <source>
        <dbReference type="Proteomes" id="UP000678499"/>
    </source>
</evidence>
<dbReference type="InterPro" id="IPR029760">
    <property type="entry name" value="GPX_CS"/>
</dbReference>
<keyword evidence="2 5" id="KW-0575">Peroxidase</keyword>
<sequence length="207" mass="22707">MYNNLCGIFLACCRVNAIVPFSTSVSSRMTSNNYKTAKTIYDFSANAINGGGLVQLEKYRGKVCLIVNVATKCGLTNVDYTQLVELHKKYVDQGFSVLAFPCNQFLSQEPGTEADIVKFVQGFGVEFDMFEKIDVNGDSAHPLWKWLKEQKGGFLGSASVNSVMASNDYKTAKTIYDFSADAINGGGLVQLEKYRGKVCLIVNVATK</sequence>
<comment type="similarity">
    <text evidence="1 5">Belongs to the glutathione peroxidase family.</text>
</comment>
<dbReference type="GO" id="GO:0006979">
    <property type="term" value="P:response to oxidative stress"/>
    <property type="evidence" value="ECO:0007669"/>
    <property type="project" value="InterPro"/>
</dbReference>
<name>A0A7R9GEA3_9CRUS</name>
<dbReference type="EMBL" id="CAJPEX010001053">
    <property type="protein sequence ID" value="CAG0918051.1"/>
    <property type="molecule type" value="Genomic_DNA"/>
</dbReference>
<dbReference type="OrthoDB" id="446890at2759"/>
<dbReference type="InterPro" id="IPR029759">
    <property type="entry name" value="GPX_AS"/>
</dbReference>
<evidence type="ECO:0000256" key="5">
    <source>
        <dbReference type="RuleBase" id="RU000499"/>
    </source>
</evidence>
<evidence type="ECO:0000256" key="4">
    <source>
        <dbReference type="ARBA" id="ARBA00023002"/>
    </source>
</evidence>
<evidence type="ECO:0000313" key="6">
    <source>
        <dbReference type="EMBL" id="CAD7277899.1"/>
    </source>
</evidence>
<gene>
    <name evidence="6" type="ORF">NMOB1V02_LOCUS5618</name>
</gene>
<dbReference type="CDD" id="cd00340">
    <property type="entry name" value="GSH_Peroxidase"/>
    <property type="match status" value="1"/>
</dbReference>
<keyword evidence="4 5" id="KW-0560">Oxidoreductase</keyword>
<reference evidence="6" key="1">
    <citation type="submission" date="2020-11" db="EMBL/GenBank/DDBJ databases">
        <authorList>
            <person name="Tran Van P."/>
        </authorList>
    </citation>
    <scope>NUCLEOTIDE SEQUENCE</scope>
</reference>
<dbReference type="EMBL" id="OA883090">
    <property type="protein sequence ID" value="CAD7277899.1"/>
    <property type="molecule type" value="Genomic_DNA"/>
</dbReference>
<dbReference type="AlphaFoldDB" id="A0A7R9GEA3"/>
<dbReference type="Gene3D" id="3.40.30.10">
    <property type="entry name" value="Glutaredoxin"/>
    <property type="match status" value="2"/>
</dbReference>
<dbReference type="PANTHER" id="PTHR11592">
    <property type="entry name" value="GLUTATHIONE PEROXIDASE"/>
    <property type="match status" value="1"/>
</dbReference>
<dbReference type="SUPFAM" id="SSF52833">
    <property type="entry name" value="Thioredoxin-like"/>
    <property type="match status" value="2"/>
</dbReference>
<dbReference type="InterPro" id="IPR000889">
    <property type="entry name" value="Glutathione_peroxidase"/>
</dbReference>
<dbReference type="PRINTS" id="PR01011">
    <property type="entry name" value="GLUTPROXDASE"/>
</dbReference>
<proteinExistence type="inferred from homology"/>
<protein>
    <recommendedName>
        <fullName evidence="5">Glutathione peroxidase</fullName>
    </recommendedName>
</protein>
<organism evidence="6">
    <name type="scientific">Notodromas monacha</name>
    <dbReference type="NCBI Taxonomy" id="399045"/>
    <lineage>
        <taxon>Eukaryota</taxon>
        <taxon>Metazoa</taxon>
        <taxon>Ecdysozoa</taxon>
        <taxon>Arthropoda</taxon>
        <taxon>Crustacea</taxon>
        <taxon>Oligostraca</taxon>
        <taxon>Ostracoda</taxon>
        <taxon>Podocopa</taxon>
        <taxon>Podocopida</taxon>
        <taxon>Cypridocopina</taxon>
        <taxon>Cypridoidea</taxon>
        <taxon>Cyprididae</taxon>
        <taxon>Notodromas</taxon>
    </lineage>
</organism>
<dbReference type="InterPro" id="IPR036249">
    <property type="entry name" value="Thioredoxin-like_sf"/>
</dbReference>
<dbReference type="Pfam" id="PF00255">
    <property type="entry name" value="GSHPx"/>
    <property type="match status" value="1"/>
</dbReference>
<dbReference type="PROSITE" id="PS00763">
    <property type="entry name" value="GLUTATHIONE_PEROXID_2"/>
    <property type="match status" value="1"/>
</dbReference>
<keyword evidence="7" id="KW-1185">Reference proteome</keyword>
<evidence type="ECO:0000256" key="3">
    <source>
        <dbReference type="ARBA" id="ARBA00022933"/>
    </source>
</evidence>
<keyword evidence="3" id="KW-0712">Selenocysteine</keyword>
<dbReference type="GO" id="GO:0004601">
    <property type="term" value="F:peroxidase activity"/>
    <property type="evidence" value="ECO:0007669"/>
    <property type="project" value="UniProtKB-KW"/>
</dbReference>
<dbReference type="PANTHER" id="PTHR11592:SF134">
    <property type="entry name" value="PHOSPHOLIPID HYDROPEROXIDE GLUTATHIONE PEROXIDASE"/>
    <property type="match status" value="1"/>
</dbReference>
<dbReference type="Proteomes" id="UP000678499">
    <property type="component" value="Unassembled WGS sequence"/>
</dbReference>
<evidence type="ECO:0000256" key="2">
    <source>
        <dbReference type="ARBA" id="ARBA00022559"/>
    </source>
</evidence>